<dbReference type="Pfam" id="PF12729">
    <property type="entry name" value="4HB_MCP_1"/>
    <property type="match status" value="1"/>
</dbReference>
<evidence type="ECO:0000259" key="5">
    <source>
        <dbReference type="PROSITE" id="PS50111"/>
    </source>
</evidence>
<dbReference type="Gene3D" id="1.10.287.950">
    <property type="entry name" value="Methyl-accepting chemotaxis protein"/>
    <property type="match status" value="1"/>
</dbReference>
<evidence type="ECO:0000256" key="3">
    <source>
        <dbReference type="PROSITE-ProRule" id="PRU00284"/>
    </source>
</evidence>
<dbReference type="Pfam" id="PF00672">
    <property type="entry name" value="HAMP"/>
    <property type="match status" value="1"/>
</dbReference>
<organism evidence="7 8">
    <name type="scientific">Clostridium sartagoforme</name>
    <dbReference type="NCBI Taxonomy" id="84031"/>
    <lineage>
        <taxon>Bacteria</taxon>
        <taxon>Bacillati</taxon>
        <taxon>Bacillota</taxon>
        <taxon>Clostridia</taxon>
        <taxon>Eubacteriales</taxon>
        <taxon>Clostridiaceae</taxon>
        <taxon>Clostridium</taxon>
    </lineage>
</organism>
<evidence type="ECO:0000256" key="4">
    <source>
        <dbReference type="SAM" id="Phobius"/>
    </source>
</evidence>
<evidence type="ECO:0000256" key="1">
    <source>
        <dbReference type="ARBA" id="ARBA00023224"/>
    </source>
</evidence>
<gene>
    <name evidence="7" type="ORF">E5347_08730</name>
</gene>
<feature type="transmembrane region" description="Helical" evidence="4">
    <location>
        <begin position="20"/>
        <end position="42"/>
    </location>
</feature>
<evidence type="ECO:0000256" key="2">
    <source>
        <dbReference type="ARBA" id="ARBA00029447"/>
    </source>
</evidence>
<dbReference type="GO" id="GO:0007165">
    <property type="term" value="P:signal transduction"/>
    <property type="evidence" value="ECO:0007669"/>
    <property type="project" value="UniProtKB-KW"/>
</dbReference>
<comment type="caution">
    <text evidence="7">The sequence shown here is derived from an EMBL/GenBank/DDBJ whole genome shotgun (WGS) entry which is preliminary data.</text>
</comment>
<feature type="transmembrane region" description="Helical" evidence="4">
    <location>
        <begin position="200"/>
        <end position="221"/>
    </location>
</feature>
<reference evidence="7 8" key="1">
    <citation type="submission" date="2019-04" db="EMBL/GenBank/DDBJ databases">
        <title>Microbes associate with the intestines of laboratory mice.</title>
        <authorList>
            <person name="Navarre W."/>
            <person name="Wong E."/>
            <person name="Huang K."/>
            <person name="Tropini C."/>
            <person name="Ng K."/>
            <person name="Yu B."/>
        </authorList>
    </citation>
    <scope>NUCLEOTIDE SEQUENCE [LARGE SCALE GENOMIC DNA]</scope>
    <source>
        <strain evidence="7 8">NM50_B9-20</strain>
    </source>
</reference>
<keyword evidence="1 3" id="KW-0807">Transducer</keyword>
<keyword evidence="4" id="KW-0812">Transmembrane</keyword>
<dbReference type="Proteomes" id="UP000306888">
    <property type="component" value="Unassembled WGS sequence"/>
</dbReference>
<dbReference type="CDD" id="cd06225">
    <property type="entry name" value="HAMP"/>
    <property type="match status" value="1"/>
</dbReference>
<evidence type="ECO:0000259" key="6">
    <source>
        <dbReference type="PROSITE" id="PS50885"/>
    </source>
</evidence>
<keyword evidence="8" id="KW-1185">Reference proteome</keyword>
<dbReference type="Pfam" id="PF00015">
    <property type="entry name" value="MCPsignal"/>
    <property type="match status" value="1"/>
</dbReference>
<dbReference type="PANTHER" id="PTHR32089:SF112">
    <property type="entry name" value="LYSOZYME-LIKE PROTEIN-RELATED"/>
    <property type="match status" value="1"/>
</dbReference>
<dbReference type="InterPro" id="IPR004089">
    <property type="entry name" value="MCPsignal_dom"/>
</dbReference>
<feature type="domain" description="Methyl-accepting transducer" evidence="5">
    <location>
        <begin position="285"/>
        <end position="543"/>
    </location>
</feature>
<dbReference type="RefSeq" id="WP_136006491.1">
    <property type="nucleotide sequence ID" value="NZ_SRYR01000003.1"/>
</dbReference>
<name>A0A4S2DJC2_9CLOT</name>
<dbReference type="PROSITE" id="PS50111">
    <property type="entry name" value="CHEMOTAXIS_TRANSDUC_2"/>
    <property type="match status" value="1"/>
</dbReference>
<evidence type="ECO:0000313" key="8">
    <source>
        <dbReference type="Proteomes" id="UP000306888"/>
    </source>
</evidence>
<dbReference type="PROSITE" id="PS50885">
    <property type="entry name" value="HAMP"/>
    <property type="match status" value="1"/>
</dbReference>
<dbReference type="SUPFAM" id="SSF58104">
    <property type="entry name" value="Methyl-accepting chemotaxis protein (MCP) signaling domain"/>
    <property type="match status" value="1"/>
</dbReference>
<keyword evidence="4" id="KW-0472">Membrane</keyword>
<dbReference type="SMART" id="SM00283">
    <property type="entry name" value="MA"/>
    <property type="match status" value="1"/>
</dbReference>
<feature type="domain" description="HAMP" evidence="6">
    <location>
        <begin position="221"/>
        <end position="273"/>
    </location>
</feature>
<dbReference type="InterPro" id="IPR003660">
    <property type="entry name" value="HAMP_dom"/>
</dbReference>
<proteinExistence type="inferred from homology"/>
<evidence type="ECO:0000313" key="7">
    <source>
        <dbReference type="EMBL" id="TGY42296.1"/>
    </source>
</evidence>
<dbReference type="OrthoDB" id="1887545at2"/>
<accession>A0A4S2DJC2</accession>
<dbReference type="GO" id="GO:0016020">
    <property type="term" value="C:membrane"/>
    <property type="evidence" value="ECO:0007669"/>
    <property type="project" value="InterPro"/>
</dbReference>
<dbReference type="AlphaFoldDB" id="A0A4S2DJC2"/>
<dbReference type="PANTHER" id="PTHR32089">
    <property type="entry name" value="METHYL-ACCEPTING CHEMOTAXIS PROTEIN MCPB"/>
    <property type="match status" value="1"/>
</dbReference>
<dbReference type="InterPro" id="IPR024478">
    <property type="entry name" value="HlyB_4HB_MCP"/>
</dbReference>
<protein>
    <submittedName>
        <fullName evidence="7">Methyl-accepting chemotaxis protein</fullName>
    </submittedName>
</protein>
<keyword evidence="4" id="KW-1133">Transmembrane helix</keyword>
<dbReference type="SMART" id="SM00304">
    <property type="entry name" value="HAMP"/>
    <property type="match status" value="1"/>
</dbReference>
<comment type="similarity">
    <text evidence="2">Belongs to the methyl-accepting chemotaxis (MCP) protein family.</text>
</comment>
<sequence length="579" mass="65003">MRKKLHNKTGITKGIHKISFKLIANFALVIALLLFIWVLGLYNINKINKASEKLYLNNTLGISYIKELSENSTYNYLSSKLLINTKDVPERKKIIQNIANNNNRNTQLIYLYDKSITSNENREKFDEIVSSIKNIEEVSNKIIALVEDNTIDEASNYVEDLDTLRENLTFKLDKLIGLNNRWAEDSLIKNRETYNYSVKITTIVLVLSLIIALIFATRITTRISKSIKKIMTLSNRLAKYDLSENINIKHKDEFGEIATSLNVAQENLRNIITSVINSAEKVNSSSEDLSTAIEEVNCQFDQINDSSLEISSTVEETSAITEELSASILEVTSSIEVLSEKATDGNINAEKIERRSTKIKDNTEYVINNTNNVYRSFENDIKTSIEKGRVVNEIVTMANSIEAIAEQTNLLALNAAIEAARAGEQGKGFAVVAEEVRMLAEQSKVSVQNVKNTINEVKLAFNNITDSSNNLLHFIDDEIMKEFNNFLNVGDKYEKDGMFIREMSENIASMSEEVSATMNELSNAVHSLASMSQNSSSNVTNVKDSINDTNNAISLMLDLSKSQSDLSNELNELISKFKL</sequence>
<dbReference type="EMBL" id="SRYR01000003">
    <property type="protein sequence ID" value="TGY42296.1"/>
    <property type="molecule type" value="Genomic_DNA"/>
</dbReference>